<comment type="caution">
    <text evidence="5">The sequence shown here is derived from an EMBL/GenBank/DDBJ whole genome shotgun (WGS) entry which is preliminary data.</text>
</comment>
<dbReference type="GO" id="GO:0003677">
    <property type="term" value="F:DNA binding"/>
    <property type="evidence" value="ECO:0007669"/>
    <property type="project" value="UniProtKB-UniRule"/>
</dbReference>
<name>A0A0N1EJI4_9GAMM</name>
<dbReference type="EMBL" id="LHPH01000014">
    <property type="protein sequence ID" value="KPH62183.1"/>
    <property type="molecule type" value="Genomic_DNA"/>
</dbReference>
<gene>
    <name evidence="5" type="ORF">ADS77_12855</name>
</gene>
<protein>
    <recommendedName>
        <fullName evidence="4">OmpR/PhoB-type domain-containing protein</fullName>
    </recommendedName>
</protein>
<evidence type="ECO:0000256" key="1">
    <source>
        <dbReference type="ARBA" id="ARBA00023125"/>
    </source>
</evidence>
<keyword evidence="3" id="KW-1133">Transmembrane helix</keyword>
<reference evidence="5 6" key="1">
    <citation type="submission" date="2015-08" db="EMBL/GenBank/DDBJ databases">
        <title>Draft Genome Sequence of Pseudoalteromonas porphyrae UCD-SED14.</title>
        <authorList>
            <person name="Coil D.A."/>
            <person name="Jospin G."/>
            <person name="Lee R.D."/>
            <person name="Eisen J.A."/>
        </authorList>
    </citation>
    <scope>NUCLEOTIDE SEQUENCE [LARGE SCALE GENOMIC DNA]</scope>
    <source>
        <strain evidence="5 6">UCD-SED14</strain>
    </source>
</reference>
<dbReference type="AlphaFoldDB" id="A0A0N1EJI4"/>
<evidence type="ECO:0000313" key="5">
    <source>
        <dbReference type="EMBL" id="KPH62183.1"/>
    </source>
</evidence>
<evidence type="ECO:0000256" key="3">
    <source>
        <dbReference type="SAM" id="Phobius"/>
    </source>
</evidence>
<proteinExistence type="predicted"/>
<dbReference type="Proteomes" id="UP000037848">
    <property type="component" value="Unassembled WGS sequence"/>
</dbReference>
<feature type="DNA-binding region" description="OmpR/PhoB-type" evidence="2">
    <location>
        <begin position="1"/>
        <end position="98"/>
    </location>
</feature>
<feature type="domain" description="OmpR/PhoB-type" evidence="4">
    <location>
        <begin position="1"/>
        <end position="98"/>
    </location>
</feature>
<accession>A0A0N1EJI4</accession>
<dbReference type="GO" id="GO:0000160">
    <property type="term" value="P:phosphorelay signal transduction system"/>
    <property type="evidence" value="ECO:0007669"/>
    <property type="project" value="InterPro"/>
</dbReference>
<keyword evidence="1 2" id="KW-0238">DNA-binding</keyword>
<organism evidence="5 6">
    <name type="scientific">Pseudoalteromonas porphyrae</name>
    <dbReference type="NCBI Taxonomy" id="187330"/>
    <lineage>
        <taxon>Bacteria</taxon>
        <taxon>Pseudomonadati</taxon>
        <taxon>Pseudomonadota</taxon>
        <taxon>Gammaproteobacteria</taxon>
        <taxon>Alteromonadales</taxon>
        <taxon>Pseudoalteromonadaceae</taxon>
        <taxon>Pseudoalteromonas</taxon>
    </lineage>
</organism>
<keyword evidence="3" id="KW-0812">Transmembrane</keyword>
<dbReference type="InterPro" id="IPR036388">
    <property type="entry name" value="WH-like_DNA-bd_sf"/>
</dbReference>
<dbReference type="SUPFAM" id="SSF46894">
    <property type="entry name" value="C-terminal effector domain of the bipartite response regulators"/>
    <property type="match status" value="1"/>
</dbReference>
<evidence type="ECO:0000259" key="4">
    <source>
        <dbReference type="PROSITE" id="PS51755"/>
    </source>
</evidence>
<dbReference type="InterPro" id="IPR001867">
    <property type="entry name" value="OmpR/PhoB-type_DNA-bd"/>
</dbReference>
<keyword evidence="6" id="KW-1185">Reference proteome</keyword>
<dbReference type="PROSITE" id="PS51755">
    <property type="entry name" value="OMPR_PHOB"/>
    <property type="match status" value="1"/>
</dbReference>
<dbReference type="SMART" id="SM00862">
    <property type="entry name" value="Trans_reg_C"/>
    <property type="match status" value="1"/>
</dbReference>
<keyword evidence="3" id="KW-0472">Membrane</keyword>
<dbReference type="GO" id="GO:0006355">
    <property type="term" value="P:regulation of DNA-templated transcription"/>
    <property type="evidence" value="ECO:0007669"/>
    <property type="project" value="InterPro"/>
</dbReference>
<dbReference type="STRING" id="187330.AMS58_09890"/>
<dbReference type="Gene3D" id="2.130.10.10">
    <property type="entry name" value="YVTN repeat-like/Quinoprotein amine dehydrogenase"/>
    <property type="match status" value="1"/>
</dbReference>
<dbReference type="InterPro" id="IPR015943">
    <property type="entry name" value="WD40/YVTN_repeat-like_dom_sf"/>
</dbReference>
<dbReference type="OrthoDB" id="6296073at2"/>
<evidence type="ECO:0000313" key="6">
    <source>
        <dbReference type="Proteomes" id="UP000037848"/>
    </source>
</evidence>
<feature type="transmembrane region" description="Helical" evidence="3">
    <location>
        <begin position="161"/>
        <end position="182"/>
    </location>
</feature>
<dbReference type="PATRIC" id="fig|187330.3.peg.999"/>
<dbReference type="Gene3D" id="1.10.10.10">
    <property type="entry name" value="Winged helix-like DNA-binding domain superfamily/Winged helix DNA-binding domain"/>
    <property type="match status" value="1"/>
</dbReference>
<dbReference type="Pfam" id="PF00486">
    <property type="entry name" value="Trans_reg_C"/>
    <property type="match status" value="1"/>
</dbReference>
<dbReference type="RefSeq" id="WP_054454786.1">
    <property type="nucleotide sequence ID" value="NZ_LHPH01000014.1"/>
</dbReference>
<evidence type="ECO:0000256" key="2">
    <source>
        <dbReference type="PROSITE-ProRule" id="PRU01091"/>
    </source>
</evidence>
<dbReference type="CDD" id="cd00383">
    <property type="entry name" value="trans_reg_C"/>
    <property type="match status" value="1"/>
</dbReference>
<sequence>MNYQIGPWQFIESRCVVVAENIERELDPLLVKLLMHFISKPQQIIARQELVEQVWRQSFVDDNAINRAISELRKQLSHPVEKAPLLKTHYRKGYSLSVAVTLLTATELTTTEQAKIGLPSKTAIKESLDSKNVGSTVIETLTEHNNLESLDVVKSNKSKQYGLYGLVLIIFFTLTVIGWFVIQKPVKSEDIAQFSVINTSTKITPSTWNIGAESVPLLSFDKQFLGYSNSDMMTQQSRAYVKRITDQREIQLDYKDYDVSILSWQHKQHSVLLQATKLAEQQCLMVLIDLHEFPNVGSKQVIRDCDLRYTGYAQLDESGKFLYYSEYKNKQGGAGLYRYNTFSKQETTLVPSSEVMFGVLIPRISPSGKYVGYIQATQGQPFSLFAYNLQTTETKRLFQAEAKSISFAFDWIPDEESVHISENDRLTTVNIADNKTTVRKISPYISPYYIAAQSLNSFYFSPSQTQQFSIFKVTDLFSQKMQGQRLYESQGNNYNAAPFNKDGYASTLFVSSRSGSAQLWSDTQGQQTQLSDFTVEHGTPSFGFVRMSGNDKFLLLKINKELTFFDLQTNKLHAVEELKGLKIVSYAWSDNSEKIWFIEQQATSYQLWQFNLLTRELNKRNDIAPYTLINNNQGKSFAVTNEELVRLADNKRWQIPKAQQATSFHAINTEYLYISDGISRVARFNLANSETEEVHVNFKSFSFNVNDNNELLFNRRDVKDTQIKLVSW</sequence>
<dbReference type="SUPFAM" id="SSF82171">
    <property type="entry name" value="DPP6 N-terminal domain-like"/>
    <property type="match status" value="1"/>
</dbReference>
<dbReference type="InterPro" id="IPR016032">
    <property type="entry name" value="Sig_transdc_resp-reg_C-effctor"/>
</dbReference>